<proteinExistence type="predicted"/>
<dbReference type="AlphaFoldDB" id="A0AAI8VUU4"/>
<dbReference type="Gene3D" id="3.40.50.1820">
    <property type="entry name" value="alpha/beta hydrolase"/>
    <property type="match status" value="1"/>
</dbReference>
<gene>
    <name evidence="1" type="ORF">KHLLAP_LOCUS11311</name>
</gene>
<evidence type="ECO:0000313" key="1">
    <source>
        <dbReference type="EMBL" id="CAJ2510843.1"/>
    </source>
</evidence>
<accession>A0AAI8VUU4</accession>
<comment type="caution">
    <text evidence="1">The sequence shown here is derived from an EMBL/GenBank/DDBJ whole genome shotgun (WGS) entry which is preliminary data.</text>
</comment>
<sequence>MHALAQQIKNGAVLPRQYNTVIYVGHSQGSLIGKAYIDQHPSDVSAVMLTGWTASEPLSAVSAELILPGLATAASVHQRFHDLAPGYLTGVNASARAPFYSNQGKDYNPAILTYDFATEDVVTIGTLFTETSLNQTIKSGFIGPVFVLTGQLDRIFCGSSGNCQGANGSVLAQQAQYFPSASNYSYFSPANTGHDWNLHYTQDVSFGRAFDWLADVGFGPSGH</sequence>
<protein>
    <submittedName>
        <fullName evidence="1">Uu.00g064680.m01.CDS01</fullName>
    </submittedName>
</protein>
<evidence type="ECO:0000313" key="2">
    <source>
        <dbReference type="Proteomes" id="UP001295740"/>
    </source>
</evidence>
<reference evidence="1" key="1">
    <citation type="submission" date="2023-10" db="EMBL/GenBank/DDBJ databases">
        <authorList>
            <person name="Hackl T."/>
        </authorList>
    </citation>
    <scope>NUCLEOTIDE SEQUENCE</scope>
</reference>
<keyword evidence="2" id="KW-1185">Reference proteome</keyword>
<dbReference type="EMBL" id="CAUWAG010000018">
    <property type="protein sequence ID" value="CAJ2510843.1"/>
    <property type="molecule type" value="Genomic_DNA"/>
</dbReference>
<dbReference type="Proteomes" id="UP001295740">
    <property type="component" value="Unassembled WGS sequence"/>
</dbReference>
<dbReference type="InterPro" id="IPR029058">
    <property type="entry name" value="AB_hydrolase_fold"/>
</dbReference>
<name>A0AAI8VUU4_9PEZI</name>
<dbReference type="SUPFAM" id="SSF53474">
    <property type="entry name" value="alpha/beta-Hydrolases"/>
    <property type="match status" value="1"/>
</dbReference>
<organism evidence="1 2">
    <name type="scientific">Anthostomella pinea</name>
    <dbReference type="NCBI Taxonomy" id="933095"/>
    <lineage>
        <taxon>Eukaryota</taxon>
        <taxon>Fungi</taxon>
        <taxon>Dikarya</taxon>
        <taxon>Ascomycota</taxon>
        <taxon>Pezizomycotina</taxon>
        <taxon>Sordariomycetes</taxon>
        <taxon>Xylariomycetidae</taxon>
        <taxon>Xylariales</taxon>
        <taxon>Xylariaceae</taxon>
        <taxon>Anthostomella</taxon>
    </lineage>
</organism>